<evidence type="ECO:0000313" key="6">
    <source>
        <dbReference type="Proteomes" id="UP000516437"/>
    </source>
</evidence>
<dbReference type="Pfam" id="PF13639">
    <property type="entry name" value="zf-RING_2"/>
    <property type="match status" value="1"/>
</dbReference>
<dbReference type="EMBL" id="RXIC02000021">
    <property type="protein sequence ID" value="KAB1221088.1"/>
    <property type="molecule type" value="Genomic_DNA"/>
</dbReference>
<evidence type="ECO:0000256" key="3">
    <source>
        <dbReference type="SAM" id="Phobius"/>
    </source>
</evidence>
<keyword evidence="6" id="KW-1185">Reference proteome</keyword>
<feature type="domain" description="RING-type" evidence="4">
    <location>
        <begin position="400"/>
        <end position="441"/>
    </location>
</feature>
<name>A0A6A1WBP2_9ROSI</name>
<dbReference type="AlphaFoldDB" id="A0A6A1WBP2"/>
<feature type="transmembrane region" description="Helical" evidence="3">
    <location>
        <begin position="54"/>
        <end position="75"/>
    </location>
</feature>
<dbReference type="PROSITE" id="PS50089">
    <property type="entry name" value="ZF_RING_2"/>
    <property type="match status" value="1"/>
</dbReference>
<dbReference type="PANTHER" id="PTHR35278:SF1">
    <property type="entry name" value="F8K7.16"/>
    <property type="match status" value="1"/>
</dbReference>
<feature type="region of interest" description="Disordered" evidence="2">
    <location>
        <begin position="287"/>
        <end position="313"/>
    </location>
</feature>
<dbReference type="SMART" id="SM00184">
    <property type="entry name" value="RING"/>
    <property type="match status" value="1"/>
</dbReference>
<organism evidence="5 6">
    <name type="scientific">Morella rubra</name>
    <name type="common">Chinese bayberry</name>
    <dbReference type="NCBI Taxonomy" id="262757"/>
    <lineage>
        <taxon>Eukaryota</taxon>
        <taxon>Viridiplantae</taxon>
        <taxon>Streptophyta</taxon>
        <taxon>Embryophyta</taxon>
        <taxon>Tracheophyta</taxon>
        <taxon>Spermatophyta</taxon>
        <taxon>Magnoliopsida</taxon>
        <taxon>eudicotyledons</taxon>
        <taxon>Gunneridae</taxon>
        <taxon>Pentapetalae</taxon>
        <taxon>rosids</taxon>
        <taxon>fabids</taxon>
        <taxon>Fagales</taxon>
        <taxon>Myricaceae</taxon>
        <taxon>Morella</taxon>
    </lineage>
</organism>
<protein>
    <submittedName>
        <fullName evidence="5">E3 ubiquitin ligase BIG BROTHER-related</fullName>
    </submittedName>
</protein>
<keyword evidence="3" id="KW-0472">Membrane</keyword>
<reference evidence="5 6" key="1">
    <citation type="journal article" date="2019" name="Plant Biotechnol. J.">
        <title>The red bayberry genome and genetic basis of sex determination.</title>
        <authorList>
            <person name="Jia H.M."/>
            <person name="Jia H.J."/>
            <person name="Cai Q.L."/>
            <person name="Wang Y."/>
            <person name="Zhao H.B."/>
            <person name="Yang W.F."/>
            <person name="Wang G.Y."/>
            <person name="Li Y.H."/>
            <person name="Zhan D.L."/>
            <person name="Shen Y.T."/>
            <person name="Niu Q.F."/>
            <person name="Chang L."/>
            <person name="Qiu J."/>
            <person name="Zhao L."/>
            <person name="Xie H.B."/>
            <person name="Fu W.Y."/>
            <person name="Jin J."/>
            <person name="Li X.W."/>
            <person name="Jiao Y."/>
            <person name="Zhou C.C."/>
            <person name="Tu T."/>
            <person name="Chai C.Y."/>
            <person name="Gao J.L."/>
            <person name="Fan L.J."/>
            <person name="van de Weg E."/>
            <person name="Wang J.Y."/>
            <person name="Gao Z.S."/>
        </authorList>
    </citation>
    <scope>NUCLEOTIDE SEQUENCE [LARGE SCALE GENOMIC DNA]</scope>
    <source>
        <tissue evidence="5">Leaves</tissue>
    </source>
</reference>
<accession>A0A6A1WBP2</accession>
<comment type="caution">
    <text evidence="5">The sequence shown here is derived from an EMBL/GenBank/DDBJ whole genome shotgun (WGS) entry which is preliminary data.</text>
</comment>
<evidence type="ECO:0000256" key="1">
    <source>
        <dbReference type="PROSITE-ProRule" id="PRU00175"/>
    </source>
</evidence>
<keyword evidence="1" id="KW-0863">Zinc-finger</keyword>
<proteinExistence type="predicted"/>
<evidence type="ECO:0000256" key="2">
    <source>
        <dbReference type="SAM" id="MobiDB-lite"/>
    </source>
</evidence>
<dbReference type="OrthoDB" id="1916120at2759"/>
<keyword evidence="1" id="KW-0862">Zinc</keyword>
<keyword evidence="1" id="KW-0479">Metal-binding</keyword>
<dbReference type="InterPro" id="IPR001841">
    <property type="entry name" value="Znf_RING"/>
</dbReference>
<dbReference type="Gene3D" id="3.30.40.10">
    <property type="entry name" value="Zinc/RING finger domain, C3HC4 (zinc finger)"/>
    <property type="match status" value="1"/>
</dbReference>
<keyword evidence="3" id="KW-0812">Transmembrane</keyword>
<evidence type="ECO:0000313" key="5">
    <source>
        <dbReference type="EMBL" id="KAB1221088.1"/>
    </source>
</evidence>
<sequence length="453" mass="51638">MGNIISSFFSGFGKVIGDLFNSPLDFLAGKSCSSECGSTWDFICYIENFCVSNLLKMAMVLVLVYIVLLFFYLSYKLGICECISHSLCKVLWACVGSWFHAWEYCCICLWANLYKLKRVNREHRRYIEEEFDTSEEEYDDKSFSHHVPKHKDMSRPPSHQWRDYRGAHLRKSLRPRSHRLQVGIIRKVSVHGAGGNQIKQGNHIGDIRDIRVTRTSKFVHKVERVLPKSQLASFALYWLKISICSSIMDGEESKEPSQRSPFTRLEQVHSDFALAILIQEQEMASSRLWTAGSGNEEEEEEASEASEDNHHDDANNQYFELELGSEESGTDEEIMEEGELDELYGDEYLDLDELSYEELLALGDSIGQEKTGLSIEEIASCLTPWKSCQPLESTTSIDRCVICQVEYEEGEALVALPCEHPYHSECISKWLGIKKICPICSNEVSPPKLGRTS</sequence>
<keyword evidence="3" id="KW-1133">Transmembrane helix</keyword>
<dbReference type="InterPro" id="IPR013083">
    <property type="entry name" value="Znf_RING/FYVE/PHD"/>
</dbReference>
<dbReference type="Proteomes" id="UP000516437">
    <property type="component" value="Chromosome 3"/>
</dbReference>
<feature type="compositionally biased region" description="Acidic residues" evidence="2">
    <location>
        <begin position="295"/>
        <end position="306"/>
    </location>
</feature>
<dbReference type="SUPFAM" id="SSF57850">
    <property type="entry name" value="RING/U-box"/>
    <property type="match status" value="1"/>
</dbReference>
<dbReference type="PANTHER" id="PTHR35278">
    <property type="entry name" value="TRANSMEMBRANE PROTEIN-RELATED"/>
    <property type="match status" value="1"/>
</dbReference>
<evidence type="ECO:0000259" key="4">
    <source>
        <dbReference type="PROSITE" id="PS50089"/>
    </source>
</evidence>
<gene>
    <name evidence="5" type="ORF">CJ030_MR3G018927</name>
</gene>
<dbReference type="GO" id="GO:0008270">
    <property type="term" value="F:zinc ion binding"/>
    <property type="evidence" value="ECO:0007669"/>
    <property type="project" value="UniProtKB-KW"/>
</dbReference>